<dbReference type="SUPFAM" id="SSF81383">
    <property type="entry name" value="F-box domain"/>
    <property type="match status" value="1"/>
</dbReference>
<protein>
    <recommendedName>
        <fullName evidence="2">F-box domain-containing protein</fullName>
    </recommendedName>
</protein>
<dbReference type="AlphaFoldDB" id="A0A3P6EI35"/>
<name>A0A3P6EI35_BRAOL</name>
<evidence type="ECO:0000313" key="1">
    <source>
        <dbReference type="EMBL" id="VDD32082.1"/>
    </source>
</evidence>
<sequence length="113" mass="13571">MDTSAQPDRISTLPDEVLILIISDFHLKSDKHSLSKKWRYLYRETRNLAFREADFVSPSLYGQHRIYARNALVKFVFRWIARIQYQPDDSFEICISNPKTYYHEIHSRVRLHV</sequence>
<evidence type="ECO:0008006" key="2">
    <source>
        <dbReference type="Google" id="ProtNLM"/>
    </source>
</evidence>
<gene>
    <name evidence="1" type="ORF">BOLC9T57405H</name>
</gene>
<accession>A0A3P6EI35</accession>
<dbReference type="InterPro" id="IPR036047">
    <property type="entry name" value="F-box-like_dom_sf"/>
</dbReference>
<proteinExistence type="predicted"/>
<reference evidence="1" key="1">
    <citation type="submission" date="2018-11" db="EMBL/GenBank/DDBJ databases">
        <authorList>
            <consortium name="Genoscope - CEA"/>
            <person name="William W."/>
        </authorList>
    </citation>
    <scope>NUCLEOTIDE SEQUENCE</scope>
</reference>
<dbReference type="EMBL" id="LR031875">
    <property type="protein sequence ID" value="VDD32082.1"/>
    <property type="molecule type" value="Genomic_DNA"/>
</dbReference>
<organism evidence="1">
    <name type="scientific">Brassica oleracea</name>
    <name type="common">Wild cabbage</name>
    <dbReference type="NCBI Taxonomy" id="3712"/>
    <lineage>
        <taxon>Eukaryota</taxon>
        <taxon>Viridiplantae</taxon>
        <taxon>Streptophyta</taxon>
        <taxon>Embryophyta</taxon>
        <taxon>Tracheophyta</taxon>
        <taxon>Spermatophyta</taxon>
        <taxon>Magnoliopsida</taxon>
        <taxon>eudicotyledons</taxon>
        <taxon>Gunneridae</taxon>
        <taxon>Pentapetalae</taxon>
        <taxon>rosids</taxon>
        <taxon>malvids</taxon>
        <taxon>Brassicales</taxon>
        <taxon>Brassicaceae</taxon>
        <taxon>Brassiceae</taxon>
        <taxon>Brassica</taxon>
    </lineage>
</organism>